<dbReference type="Pfam" id="PF13276">
    <property type="entry name" value="HTH_21"/>
    <property type="match status" value="1"/>
</dbReference>
<dbReference type="InterPro" id="IPR036397">
    <property type="entry name" value="RNaseH_sf"/>
</dbReference>
<dbReference type="Gene3D" id="3.30.420.10">
    <property type="entry name" value="Ribonuclease H-like superfamily/Ribonuclease H"/>
    <property type="match status" value="1"/>
</dbReference>
<feature type="domain" description="Integrase catalytic" evidence="2">
    <location>
        <begin position="175"/>
        <end position="337"/>
    </location>
</feature>
<keyword evidence="4" id="KW-1185">Reference proteome</keyword>
<dbReference type="NCBIfam" id="NF033516">
    <property type="entry name" value="transpos_IS3"/>
    <property type="match status" value="1"/>
</dbReference>
<dbReference type="InterPro" id="IPR048020">
    <property type="entry name" value="Transpos_IS3"/>
</dbReference>
<dbReference type="GO" id="GO:0015074">
    <property type="term" value="P:DNA integration"/>
    <property type="evidence" value="ECO:0007669"/>
    <property type="project" value="InterPro"/>
</dbReference>
<sequence>GGLPEDGHQRGHLLQLEEEVRRAGRARTAPAEAAGRGKPAPQTARGRPEPGQADAAGRTQKKVLRPVQRRHAAQHLIDAYRLSTRRACQLVSLQRSSWYYQPHGRDDSALRQRLRELAQVRVRYGCQRLFTLLRREGWSDNHKRVHRLYCLEGLHLRSKRPKRNRAAAHRLERVDLQRPHQSWSMDFVADQLFDGRKIRALTIVDNYSRQCLAIHVGQSLKGDDVVAVVSRLQQTLAIVPERIQVDNGSEFISKALDKWAYEQQVTLDFSRPGKPTDNPYIESFNGSFRDECLNVHWFLSLADAQEKIEQWRQEYNGFRPHSSLQNLTPDQAMAAAATVELQTA</sequence>
<evidence type="ECO:0000256" key="1">
    <source>
        <dbReference type="SAM" id="MobiDB-lite"/>
    </source>
</evidence>
<proteinExistence type="predicted"/>
<dbReference type="InterPro" id="IPR025948">
    <property type="entry name" value="HTH-like_dom"/>
</dbReference>
<evidence type="ECO:0000259" key="2">
    <source>
        <dbReference type="PROSITE" id="PS50994"/>
    </source>
</evidence>
<reference evidence="3 4" key="1">
    <citation type="submission" date="2019-08" db="EMBL/GenBank/DDBJ databases">
        <authorList>
            <person name="Seo M.-J."/>
        </authorList>
    </citation>
    <scope>NUCLEOTIDE SEQUENCE [LARGE SCALE GENOMIC DNA]</scope>
    <source>
        <strain evidence="3 4">KIGAM108</strain>
    </source>
</reference>
<dbReference type="Pfam" id="PF13683">
    <property type="entry name" value="rve_3"/>
    <property type="match status" value="1"/>
</dbReference>
<dbReference type="PANTHER" id="PTHR47515:SF1">
    <property type="entry name" value="BLR2054 PROTEIN"/>
    <property type="match status" value="1"/>
</dbReference>
<comment type="caution">
    <text evidence="3">The sequence shown here is derived from an EMBL/GenBank/DDBJ whole genome shotgun (WGS) entry which is preliminary data.</text>
</comment>
<dbReference type="SUPFAM" id="SSF53098">
    <property type="entry name" value="Ribonuclease H-like"/>
    <property type="match status" value="1"/>
</dbReference>
<dbReference type="PANTHER" id="PTHR47515">
    <property type="entry name" value="LOW CALCIUM RESPONSE LOCUS PROTEIN T"/>
    <property type="match status" value="1"/>
</dbReference>
<evidence type="ECO:0000313" key="3">
    <source>
        <dbReference type="EMBL" id="TYZ05430.1"/>
    </source>
</evidence>
<feature type="region of interest" description="Disordered" evidence="1">
    <location>
        <begin position="1"/>
        <end position="62"/>
    </location>
</feature>
<accession>A0A5D6UQV1</accession>
<dbReference type="InterPro" id="IPR001584">
    <property type="entry name" value="Integrase_cat-core"/>
</dbReference>
<evidence type="ECO:0000313" key="4">
    <source>
        <dbReference type="Proteomes" id="UP000322791"/>
    </source>
</evidence>
<dbReference type="AlphaFoldDB" id="A0A5D6UQV1"/>
<organism evidence="3 4">
    <name type="scientific">Hymenobacter lutimineralis</name>
    <dbReference type="NCBI Taxonomy" id="2606448"/>
    <lineage>
        <taxon>Bacteria</taxon>
        <taxon>Pseudomonadati</taxon>
        <taxon>Bacteroidota</taxon>
        <taxon>Cytophagia</taxon>
        <taxon>Cytophagales</taxon>
        <taxon>Hymenobacteraceae</taxon>
        <taxon>Hymenobacter</taxon>
    </lineage>
</organism>
<feature type="non-terminal residue" evidence="3">
    <location>
        <position position="1"/>
    </location>
</feature>
<feature type="compositionally biased region" description="Low complexity" evidence="1">
    <location>
        <begin position="26"/>
        <end position="37"/>
    </location>
</feature>
<dbReference type="GO" id="GO:0003676">
    <property type="term" value="F:nucleic acid binding"/>
    <property type="evidence" value="ECO:0007669"/>
    <property type="project" value="InterPro"/>
</dbReference>
<dbReference type="Proteomes" id="UP000322791">
    <property type="component" value="Unassembled WGS sequence"/>
</dbReference>
<gene>
    <name evidence="3" type="ORF">FY528_21140</name>
</gene>
<dbReference type="EMBL" id="VTHL01000053">
    <property type="protein sequence ID" value="TYZ05430.1"/>
    <property type="molecule type" value="Genomic_DNA"/>
</dbReference>
<dbReference type="InterPro" id="IPR012337">
    <property type="entry name" value="RNaseH-like_sf"/>
</dbReference>
<protein>
    <submittedName>
        <fullName evidence="3">IS3 family transposase</fullName>
    </submittedName>
</protein>
<name>A0A5D6UQV1_9BACT</name>
<dbReference type="PROSITE" id="PS50994">
    <property type="entry name" value="INTEGRASE"/>
    <property type="match status" value="1"/>
</dbReference>